<feature type="transmembrane region" description="Helical" evidence="3">
    <location>
        <begin position="275"/>
        <end position="293"/>
    </location>
</feature>
<name>A0A183IJ55_9BILA</name>
<dbReference type="Pfam" id="PF02931">
    <property type="entry name" value="Neur_chan_LBD"/>
    <property type="match status" value="1"/>
</dbReference>
<evidence type="ECO:0000256" key="1">
    <source>
        <dbReference type="ARBA" id="ARBA00004141"/>
    </source>
</evidence>
<comment type="subcellular location">
    <subcellularLocation>
        <location evidence="1">Membrane</location>
        <topology evidence="1">Multi-pass membrane protein</topology>
    </subcellularLocation>
</comment>
<evidence type="ECO:0000256" key="2">
    <source>
        <dbReference type="ARBA" id="ARBA00023136"/>
    </source>
</evidence>
<gene>
    <name evidence="5" type="ORF">SBAD_LOCUS3651</name>
</gene>
<keyword evidence="6" id="KW-1185">Reference proteome</keyword>
<dbReference type="InterPro" id="IPR018000">
    <property type="entry name" value="Neurotransmitter_ion_chnl_CS"/>
</dbReference>
<dbReference type="WBParaSite" id="SBAD_0000381501-mRNA-1">
    <property type="protein sequence ID" value="SBAD_0000381501-mRNA-1"/>
    <property type="gene ID" value="SBAD_0000381501"/>
</dbReference>
<dbReference type="InterPro" id="IPR006202">
    <property type="entry name" value="Neur_chan_lig-bd"/>
</dbReference>
<dbReference type="AlphaFoldDB" id="A0A183IJ55"/>
<evidence type="ECO:0000259" key="4">
    <source>
        <dbReference type="Pfam" id="PF02931"/>
    </source>
</evidence>
<dbReference type="OrthoDB" id="5975154at2759"/>
<protein>
    <submittedName>
        <fullName evidence="7">Neur_chan_LBD domain-containing protein</fullName>
    </submittedName>
</protein>
<sequence length="295" mass="34434">MLRSVQRKELIVKTICVVWSLHAAHHFSNDNCQKLTSRYLITCFRAKYSAFEMVWDSPVKIYHFGYVYASPEVKIHAACQFDFSKFPFDEQVCPIRLYVSGGYRMDALQFTVALSPKLKLSWTEETEKRIFSQWKVTEVTQEEKIFNPKTMQLMNDSQNFDLHELTHVLEIRIHFERIYQQFQINFILPASLTSVLTTAAMAPVQFQCSIIILLTSLMTQSTYLQYLLRIVPKSATTVPKIGNSSLQLVYIVLKIMVNETEFALTSHVLKLRYSSYSLFFYLVFFIPYLFGLIET</sequence>
<dbReference type="Gene3D" id="2.70.170.10">
    <property type="entry name" value="Neurotransmitter-gated ion-channel ligand-binding domain"/>
    <property type="match status" value="1"/>
</dbReference>
<reference evidence="5 6" key="2">
    <citation type="submission" date="2018-11" db="EMBL/GenBank/DDBJ databases">
        <authorList>
            <consortium name="Pathogen Informatics"/>
        </authorList>
    </citation>
    <scope>NUCLEOTIDE SEQUENCE [LARGE SCALE GENOMIC DNA]</scope>
</reference>
<evidence type="ECO:0000256" key="3">
    <source>
        <dbReference type="SAM" id="Phobius"/>
    </source>
</evidence>
<feature type="transmembrane region" description="Helical" evidence="3">
    <location>
        <begin position="182"/>
        <end position="204"/>
    </location>
</feature>
<dbReference type="InterPro" id="IPR036734">
    <property type="entry name" value="Neur_chan_lig-bd_sf"/>
</dbReference>
<dbReference type="Proteomes" id="UP000270296">
    <property type="component" value="Unassembled WGS sequence"/>
</dbReference>
<keyword evidence="3" id="KW-0812">Transmembrane</keyword>
<accession>A0A183IJ55</accession>
<evidence type="ECO:0000313" key="7">
    <source>
        <dbReference type="WBParaSite" id="SBAD_0000381501-mRNA-1"/>
    </source>
</evidence>
<dbReference type="PROSITE" id="PS00236">
    <property type="entry name" value="NEUROTR_ION_CHANNEL"/>
    <property type="match status" value="1"/>
</dbReference>
<reference evidence="7" key="1">
    <citation type="submission" date="2016-06" db="UniProtKB">
        <authorList>
            <consortium name="WormBaseParasite"/>
        </authorList>
    </citation>
    <scope>IDENTIFICATION</scope>
</reference>
<evidence type="ECO:0000313" key="5">
    <source>
        <dbReference type="EMBL" id="VDP01918.1"/>
    </source>
</evidence>
<dbReference type="SUPFAM" id="SSF63712">
    <property type="entry name" value="Nicotinic receptor ligand binding domain-like"/>
    <property type="match status" value="1"/>
</dbReference>
<proteinExistence type="predicted"/>
<dbReference type="GO" id="GO:0005230">
    <property type="term" value="F:extracellular ligand-gated monoatomic ion channel activity"/>
    <property type="evidence" value="ECO:0007669"/>
    <property type="project" value="InterPro"/>
</dbReference>
<feature type="domain" description="Neurotransmitter-gated ion-channel ligand-binding" evidence="4">
    <location>
        <begin position="56"/>
        <end position="147"/>
    </location>
</feature>
<keyword evidence="3" id="KW-1133">Transmembrane helix</keyword>
<feature type="transmembrane region" description="Helical" evidence="3">
    <location>
        <begin position="210"/>
        <end position="228"/>
    </location>
</feature>
<dbReference type="GO" id="GO:0004888">
    <property type="term" value="F:transmembrane signaling receptor activity"/>
    <property type="evidence" value="ECO:0007669"/>
    <property type="project" value="InterPro"/>
</dbReference>
<organism evidence="7">
    <name type="scientific">Soboliphyme baturini</name>
    <dbReference type="NCBI Taxonomy" id="241478"/>
    <lineage>
        <taxon>Eukaryota</taxon>
        <taxon>Metazoa</taxon>
        <taxon>Ecdysozoa</taxon>
        <taxon>Nematoda</taxon>
        <taxon>Enoplea</taxon>
        <taxon>Dorylaimia</taxon>
        <taxon>Dioctophymatida</taxon>
        <taxon>Dioctophymatoidea</taxon>
        <taxon>Soboliphymatidae</taxon>
        <taxon>Soboliphyme</taxon>
    </lineage>
</organism>
<keyword evidence="2 3" id="KW-0472">Membrane</keyword>
<dbReference type="GO" id="GO:0016020">
    <property type="term" value="C:membrane"/>
    <property type="evidence" value="ECO:0007669"/>
    <property type="project" value="UniProtKB-SubCell"/>
</dbReference>
<dbReference type="InterPro" id="IPR006201">
    <property type="entry name" value="Neur_channel"/>
</dbReference>
<evidence type="ECO:0000313" key="6">
    <source>
        <dbReference type="Proteomes" id="UP000270296"/>
    </source>
</evidence>
<dbReference type="EMBL" id="UZAM01007866">
    <property type="protein sequence ID" value="VDP01918.1"/>
    <property type="molecule type" value="Genomic_DNA"/>
</dbReference>
<dbReference type="PANTHER" id="PTHR18945">
    <property type="entry name" value="NEUROTRANSMITTER GATED ION CHANNEL"/>
    <property type="match status" value="1"/>
</dbReference>